<feature type="domain" description="Lambda-carrageenase C-terminal" evidence="3">
    <location>
        <begin position="843"/>
        <end position="921"/>
    </location>
</feature>
<dbReference type="Proteomes" id="UP000366872">
    <property type="component" value="Unassembled WGS sequence"/>
</dbReference>
<feature type="chain" id="PRO_5025584836" evidence="1">
    <location>
        <begin position="21"/>
        <end position="929"/>
    </location>
</feature>
<gene>
    <name evidence="5" type="primary">cglA_2</name>
    <name evidence="5" type="ORF">PDESU_06022</name>
</gene>
<dbReference type="Pfam" id="PF25292">
    <property type="entry name" value="Beta-prop_CGLA"/>
    <property type="match status" value="1"/>
</dbReference>
<dbReference type="InterPro" id="IPR057421">
    <property type="entry name" value="CGLA_M"/>
</dbReference>
<dbReference type="InterPro" id="IPR011047">
    <property type="entry name" value="Quinoprotein_ADH-like_sf"/>
</dbReference>
<organism evidence="5 6">
    <name type="scientific">Pontiella desulfatans</name>
    <dbReference type="NCBI Taxonomy" id="2750659"/>
    <lineage>
        <taxon>Bacteria</taxon>
        <taxon>Pseudomonadati</taxon>
        <taxon>Kiritimatiellota</taxon>
        <taxon>Kiritimatiellia</taxon>
        <taxon>Kiritimatiellales</taxon>
        <taxon>Pontiellaceae</taxon>
        <taxon>Pontiella</taxon>
    </lineage>
</organism>
<dbReference type="Pfam" id="PF25290">
    <property type="entry name" value="CGLA_M"/>
    <property type="match status" value="1"/>
</dbReference>
<protein>
    <submittedName>
        <fullName evidence="5">Lambda-carrageenase</fullName>
    </submittedName>
</protein>
<reference evidence="5 6" key="1">
    <citation type="submission" date="2019-04" db="EMBL/GenBank/DDBJ databases">
        <authorList>
            <person name="Van Vliet M D."/>
        </authorList>
    </citation>
    <scope>NUCLEOTIDE SEQUENCE [LARGE SCALE GENOMIC DNA]</scope>
    <source>
        <strain evidence="5 6">F1</strain>
    </source>
</reference>
<proteinExistence type="predicted"/>
<evidence type="ECO:0000313" key="5">
    <source>
        <dbReference type="EMBL" id="VGO17426.1"/>
    </source>
</evidence>
<sequence>MKTTLVLTTALMAASAFGSAITSIETGHTICKVRTAQKNGASFMVASDYDGTIMAVSPKGSVGWKNELSGFMNHDLWCADITGDKTDEILAANADGHLYCLDANGNLLWRFKASDAPMNAVCVVRKGGVPYIVCGSYDMNIYYLSPEGSLVKAIESKLYSKEKPWGKSDKILPEANKHVANFIRPIRRKTGGDAIAVHAAIWSTGAAGHLYCFEPLEEKPFNKVTKLSGGVGELRTADLDGDGNDEVLTGATSMIQDAYVGTFDIDEARQKQFGIQQLKNKVDGFGYRVVQPELVKEGKNAMLFVLFGSKILLLPTDLDDVDAKEAEVLANRFSYNDMWKPEGKNLIVLASAQSGGSCIHIINLDDPDWKHEYAALQPPGNITAIINKTAEAREQLQSFKKPSWEKDVPPVTFMTDNRDHPAIAEIEANHTSPVFMNGKHLPRVEDVDRSSFDEVYRKKRDRRKKYILSSDGMVKEIAANFDGAPGIAYWGGHGNDPFQTSLQTQKKIFDMAREKGKKVVTIYPELEQHDEHFAWVLENHFYPMAQHARGKNCNIFIRTKHGFWNGIVYLPMWSKLISGEYADVFVPALEETTDKTMEQSVAARLGIWAAGSVDQWGARCARDNTSFDRTRQHSHQELPNHFLRQMIYNISCGATYLNNFPVDQDYMSILWELIAKGALYVPGRSELVSLSPVHLGMTTPDERFLDTGNNVKWMTFFNQQEEDANPMVFGRLNGSWPGAPNTEWDFSRYAAGVNDRRLNYLPPYPNGIVMMTPPQTGTFADPSAPRGKLADHLHPMYKGILKEYITDGRNYISADGTQTFKADEYYKTIETDIIDGAKHLPVTVSGDVAWVCAQTSPTHLRLTLIDGGYIDPSAKTATVKLQNIKATKMTDLLSKETFDLSDPSAIKVGIDCGLFRFIDIELTQPFTGK</sequence>
<keyword evidence="1" id="KW-0732">Signal</keyword>
<feature type="domain" description="Lambda-carrageenase middle" evidence="2">
    <location>
        <begin position="447"/>
        <end position="816"/>
    </location>
</feature>
<dbReference type="InterPro" id="IPR057420">
    <property type="entry name" value="Beta-prop_CGLA"/>
</dbReference>
<feature type="signal peptide" evidence="1">
    <location>
        <begin position="1"/>
        <end position="20"/>
    </location>
</feature>
<accession>A0A6C2UDZ0</accession>
<name>A0A6C2UDZ0_PONDE</name>
<evidence type="ECO:0000259" key="2">
    <source>
        <dbReference type="Pfam" id="PF25290"/>
    </source>
</evidence>
<dbReference type="InterPro" id="IPR015943">
    <property type="entry name" value="WD40/YVTN_repeat-like_dom_sf"/>
</dbReference>
<dbReference type="Pfam" id="PF25291">
    <property type="entry name" value="CGLA_C"/>
    <property type="match status" value="1"/>
</dbReference>
<dbReference type="Gene3D" id="2.130.10.10">
    <property type="entry name" value="YVTN repeat-like/Quinoprotein amine dehydrogenase"/>
    <property type="match status" value="1"/>
</dbReference>
<keyword evidence="6" id="KW-1185">Reference proteome</keyword>
<feature type="domain" description="Lambda-carrageenase beta-propeller" evidence="4">
    <location>
        <begin position="43"/>
        <end position="362"/>
    </location>
</feature>
<evidence type="ECO:0000313" key="6">
    <source>
        <dbReference type="Proteomes" id="UP000366872"/>
    </source>
</evidence>
<evidence type="ECO:0000259" key="3">
    <source>
        <dbReference type="Pfam" id="PF25291"/>
    </source>
</evidence>
<dbReference type="InterPro" id="IPR057422">
    <property type="entry name" value="CGLA_C"/>
</dbReference>
<dbReference type="EMBL" id="CAAHFG010000004">
    <property type="protein sequence ID" value="VGO17426.1"/>
    <property type="molecule type" value="Genomic_DNA"/>
</dbReference>
<evidence type="ECO:0000259" key="4">
    <source>
        <dbReference type="Pfam" id="PF25292"/>
    </source>
</evidence>
<dbReference type="SUPFAM" id="SSF50998">
    <property type="entry name" value="Quinoprotein alcohol dehydrogenase-like"/>
    <property type="match status" value="1"/>
</dbReference>
<evidence type="ECO:0000256" key="1">
    <source>
        <dbReference type="SAM" id="SignalP"/>
    </source>
</evidence>
<dbReference type="AlphaFoldDB" id="A0A6C2UDZ0"/>